<protein>
    <submittedName>
        <fullName evidence="2">Rhodanese-like domain-containing protein</fullName>
    </submittedName>
</protein>
<gene>
    <name evidence="2" type="ORF">FE785_05265</name>
</gene>
<dbReference type="InterPro" id="IPR001763">
    <property type="entry name" value="Rhodanese-like_dom"/>
</dbReference>
<feature type="domain" description="Rhodanese" evidence="1">
    <location>
        <begin position="44"/>
        <end position="115"/>
    </location>
</feature>
<dbReference type="EMBL" id="CP040602">
    <property type="protein sequence ID" value="QCU90083.1"/>
    <property type="molecule type" value="Genomic_DNA"/>
</dbReference>
<dbReference type="KEGG" id="thig:FE785_05265"/>
<dbReference type="PANTHER" id="PTHR43031">
    <property type="entry name" value="FAD-DEPENDENT OXIDOREDUCTASE"/>
    <property type="match status" value="1"/>
</dbReference>
<dbReference type="Gene3D" id="3.40.250.10">
    <property type="entry name" value="Rhodanese-like domain"/>
    <property type="match status" value="1"/>
</dbReference>
<sequence>MNTTQLSPNPFLKNALIFTSFLVFSLFLQLAIADNHAGEKPSMDDTQAVWLDVRNADEYAADHIKGDLNIPIDQLLDDIGYYISDKNTPIKVYCQLGKRAKRATDRLLENGYTDVECIGTIDQARERRGMMTEPNE</sequence>
<dbReference type="PANTHER" id="PTHR43031:SF1">
    <property type="entry name" value="PYRIDINE NUCLEOTIDE-DISULPHIDE OXIDOREDUCTASE"/>
    <property type="match status" value="1"/>
</dbReference>
<reference evidence="2 3" key="1">
    <citation type="submission" date="2019-05" db="EMBL/GenBank/DDBJ databases">
        <title>Thiomicrorhabdus sediminis sp. nov, a novel sulfur-oxidizing bacterium isolated from coastal sediment.</title>
        <authorList>
            <person name="Liu X."/>
        </authorList>
    </citation>
    <scope>NUCLEOTIDE SEQUENCE [LARGE SCALE GENOMIC DNA]</scope>
    <source>
        <strain evidence="2 3">G1</strain>
    </source>
</reference>
<keyword evidence="3" id="KW-1185">Reference proteome</keyword>
<dbReference type="PROSITE" id="PS50206">
    <property type="entry name" value="RHODANESE_3"/>
    <property type="match status" value="1"/>
</dbReference>
<evidence type="ECO:0000313" key="2">
    <source>
        <dbReference type="EMBL" id="QCU90083.1"/>
    </source>
</evidence>
<dbReference type="CDD" id="cd00158">
    <property type="entry name" value="RHOD"/>
    <property type="match status" value="1"/>
</dbReference>
<dbReference type="Pfam" id="PF00581">
    <property type="entry name" value="Rhodanese"/>
    <property type="match status" value="1"/>
</dbReference>
<evidence type="ECO:0000259" key="1">
    <source>
        <dbReference type="PROSITE" id="PS50206"/>
    </source>
</evidence>
<dbReference type="Proteomes" id="UP000304864">
    <property type="component" value="Chromosome"/>
</dbReference>
<dbReference type="RefSeq" id="WP_138564760.1">
    <property type="nucleotide sequence ID" value="NZ_CP040602.1"/>
</dbReference>
<evidence type="ECO:0000313" key="3">
    <source>
        <dbReference type="Proteomes" id="UP000304864"/>
    </source>
</evidence>
<name>A0A4V1HHS9_9GAMM</name>
<dbReference type="InterPro" id="IPR036873">
    <property type="entry name" value="Rhodanese-like_dom_sf"/>
</dbReference>
<dbReference type="AlphaFoldDB" id="A0A4V1HHS9"/>
<proteinExistence type="predicted"/>
<dbReference type="SMART" id="SM00450">
    <property type="entry name" value="RHOD"/>
    <property type="match status" value="1"/>
</dbReference>
<dbReference type="InterPro" id="IPR050229">
    <property type="entry name" value="GlpE_sulfurtransferase"/>
</dbReference>
<organism evidence="2 3">
    <name type="scientific">Thiomicrorhabdus sediminis</name>
    <dbReference type="NCBI Taxonomy" id="2580412"/>
    <lineage>
        <taxon>Bacteria</taxon>
        <taxon>Pseudomonadati</taxon>
        <taxon>Pseudomonadota</taxon>
        <taxon>Gammaproteobacteria</taxon>
        <taxon>Thiotrichales</taxon>
        <taxon>Piscirickettsiaceae</taxon>
        <taxon>Thiomicrorhabdus</taxon>
    </lineage>
</organism>
<accession>A0A4V1HHS9</accession>
<dbReference type="SUPFAM" id="SSF52821">
    <property type="entry name" value="Rhodanese/Cell cycle control phosphatase"/>
    <property type="match status" value="1"/>
</dbReference>
<dbReference type="OrthoDB" id="9808735at2"/>